<evidence type="ECO:0000313" key="3">
    <source>
        <dbReference type="Proteomes" id="UP000509579"/>
    </source>
</evidence>
<gene>
    <name evidence="2" type="ORF">HUK68_06955</name>
</gene>
<evidence type="ECO:0000256" key="1">
    <source>
        <dbReference type="SAM" id="MobiDB-lite"/>
    </source>
</evidence>
<feature type="region of interest" description="Disordered" evidence="1">
    <location>
        <begin position="52"/>
        <end position="104"/>
    </location>
</feature>
<dbReference type="KEGG" id="aant:HUK68_06955"/>
<dbReference type="RefSeq" id="WP_175502328.1">
    <property type="nucleotide sequence ID" value="NZ_CP054840.1"/>
</dbReference>
<organism evidence="2 3">
    <name type="scientific">Comamonas antarctica</name>
    <dbReference type="NCBI Taxonomy" id="2743470"/>
    <lineage>
        <taxon>Bacteria</taxon>
        <taxon>Pseudomonadati</taxon>
        <taxon>Pseudomonadota</taxon>
        <taxon>Betaproteobacteria</taxon>
        <taxon>Burkholderiales</taxon>
        <taxon>Comamonadaceae</taxon>
        <taxon>Comamonas</taxon>
    </lineage>
</organism>
<proteinExistence type="predicted"/>
<dbReference type="Proteomes" id="UP000509579">
    <property type="component" value="Chromosome"/>
</dbReference>
<reference evidence="2 3" key="1">
    <citation type="submission" date="2020-06" db="EMBL/GenBank/DDBJ databases">
        <title>Acidovorax antarctica sp. nov., isolated from Corinth ice sheet soil, Antarctic Fields Peninsula.</title>
        <authorList>
            <person name="Xu Q."/>
            <person name="Peng F."/>
        </authorList>
    </citation>
    <scope>NUCLEOTIDE SEQUENCE [LARGE SCALE GENOMIC DNA]</scope>
    <source>
        <strain evidence="2 3">16-35-5</strain>
    </source>
</reference>
<accession>A0A6N1X0W3</accession>
<dbReference type="EMBL" id="CP054840">
    <property type="protein sequence ID" value="QKV51390.1"/>
    <property type="molecule type" value="Genomic_DNA"/>
</dbReference>
<name>A0A6N1X0W3_9BURK</name>
<protein>
    <submittedName>
        <fullName evidence="2">Uncharacterized protein</fullName>
    </submittedName>
</protein>
<keyword evidence="3" id="KW-1185">Reference proteome</keyword>
<dbReference type="AlphaFoldDB" id="A0A6N1X0W3"/>
<sequence>MNQFIIPLLDTCDCQFFFRSERSPVPGAQLLQSRAGGALPVAYHRRHSSCFKTSSGAIMGKEQRNEKMSRKPKKDTSPPKGGSPSDRPMAPVTTVIPRGKEKNK</sequence>
<evidence type="ECO:0000313" key="2">
    <source>
        <dbReference type="EMBL" id="QKV51390.1"/>
    </source>
</evidence>
<feature type="compositionally biased region" description="Basic and acidic residues" evidence="1">
    <location>
        <begin position="61"/>
        <end position="77"/>
    </location>
</feature>